<gene>
    <name evidence="2" type="ORF">A374_16323</name>
</gene>
<keyword evidence="3" id="KW-1185">Reference proteome</keyword>
<dbReference type="EMBL" id="AKKV01000036">
    <property type="protein sequence ID" value="EIT84369.1"/>
    <property type="molecule type" value="Genomic_DNA"/>
</dbReference>
<evidence type="ECO:0000313" key="3">
    <source>
        <dbReference type="Proteomes" id="UP000004080"/>
    </source>
</evidence>
<evidence type="ECO:0000313" key="2">
    <source>
        <dbReference type="EMBL" id="EIT84369.1"/>
    </source>
</evidence>
<organism evidence="2 3">
    <name type="scientific">Fictibacillus macauensis ZFHKF-1</name>
    <dbReference type="NCBI Taxonomy" id="1196324"/>
    <lineage>
        <taxon>Bacteria</taxon>
        <taxon>Bacillati</taxon>
        <taxon>Bacillota</taxon>
        <taxon>Bacilli</taxon>
        <taxon>Bacillales</taxon>
        <taxon>Fictibacillaceae</taxon>
        <taxon>Fictibacillus</taxon>
    </lineage>
</organism>
<feature type="transmembrane region" description="Helical" evidence="1">
    <location>
        <begin position="76"/>
        <end position="94"/>
    </location>
</feature>
<evidence type="ECO:0008006" key="4">
    <source>
        <dbReference type="Google" id="ProtNLM"/>
    </source>
</evidence>
<dbReference type="PATRIC" id="fig|1196324.3.peg.3340"/>
<protein>
    <recommendedName>
        <fullName evidence="4">DUF3784 domain-containing protein</fullName>
    </recommendedName>
</protein>
<keyword evidence="1" id="KW-0472">Membrane</keyword>
<feature type="transmembrane region" description="Helical" evidence="1">
    <location>
        <begin position="6"/>
        <end position="22"/>
    </location>
</feature>
<name>I8AG49_9BACL</name>
<sequence>MIVVMIIFNVFGLSAFVFAYFLRKKKLLHVIAGYSEGSIAEEDKQAFGNVNSFFAVLTGLVLCVFGTFFITTSVFYLLGAMVVVGIVQIVYVNVRFRDRGKSSQ</sequence>
<proteinExistence type="predicted"/>
<dbReference type="AlphaFoldDB" id="I8AG49"/>
<feature type="transmembrane region" description="Helical" evidence="1">
    <location>
        <begin position="53"/>
        <end position="70"/>
    </location>
</feature>
<dbReference type="RefSeq" id="WP_007203337.1">
    <property type="nucleotide sequence ID" value="NZ_AKKV01000036.1"/>
</dbReference>
<accession>I8AG49</accession>
<comment type="caution">
    <text evidence="2">The sequence shown here is derived from an EMBL/GenBank/DDBJ whole genome shotgun (WGS) entry which is preliminary data.</text>
</comment>
<evidence type="ECO:0000256" key="1">
    <source>
        <dbReference type="SAM" id="Phobius"/>
    </source>
</evidence>
<keyword evidence="1" id="KW-0812">Transmembrane</keyword>
<dbReference type="STRING" id="1196324.A374_16323"/>
<reference evidence="2 3" key="1">
    <citation type="journal article" date="2012" name="J. Bacteriol.">
        <title>Genome of Bacillus macauensis ZFHKF-1, a Long-Chain-Forming Bacterium.</title>
        <authorList>
            <person name="Cai L."/>
            <person name="Zhang T."/>
        </authorList>
    </citation>
    <scope>NUCLEOTIDE SEQUENCE [LARGE SCALE GENOMIC DNA]</scope>
    <source>
        <strain evidence="2 3">ZFHKF-1</strain>
    </source>
</reference>
<keyword evidence="1" id="KW-1133">Transmembrane helix</keyword>
<dbReference type="Proteomes" id="UP000004080">
    <property type="component" value="Unassembled WGS sequence"/>
</dbReference>
<dbReference type="OrthoDB" id="2456740at2"/>